<dbReference type="FunFam" id="1.20.58.190:FF:000001">
    <property type="entry name" value="Translin"/>
    <property type="match status" value="1"/>
</dbReference>
<evidence type="ECO:0000259" key="10">
    <source>
        <dbReference type="PROSITE" id="PS51294"/>
    </source>
</evidence>
<protein>
    <submittedName>
        <fullName evidence="11">Uncharacterized protein</fullName>
    </submittedName>
</protein>
<evidence type="ECO:0000256" key="7">
    <source>
        <dbReference type="ARBA" id="ARBA00023242"/>
    </source>
</evidence>
<keyword evidence="5" id="KW-0694">RNA-binding</keyword>
<dbReference type="SMART" id="SM00717">
    <property type="entry name" value="SANT"/>
    <property type="match status" value="1"/>
</dbReference>
<dbReference type="GO" id="GO:0005737">
    <property type="term" value="C:cytoplasm"/>
    <property type="evidence" value="ECO:0007669"/>
    <property type="project" value="UniProtKB-SubCell"/>
</dbReference>
<dbReference type="AlphaFoldDB" id="A0A8S2A959"/>
<dbReference type="InterPro" id="IPR002848">
    <property type="entry name" value="Translin_fam"/>
</dbReference>
<dbReference type="CDD" id="cd14819">
    <property type="entry name" value="Translin"/>
    <property type="match status" value="1"/>
</dbReference>
<evidence type="ECO:0000256" key="8">
    <source>
        <dbReference type="SAM" id="MobiDB-lite"/>
    </source>
</evidence>
<sequence length="628" mass="71842">MAGGDGQVSLSLEKQFENFRVQLEESAALREQIRAVVMEIESATRLIQANLLLVHQSRPIPEVIEKAKEKIVDLKKFYGRLAEILQECPGQYYRYHGDWRSETQAVVSQLAFMHWLETGTLLVHTEAEEKLGLKSLEFGLETEDYLTGICFMSNDLPRYVVNRVTAGDYDCPRKVMNFLTDLHAAFRMLNLRNDFLRKKFDSMKYDLRRVEEVYYDVKIRDSVLNLNDLLSISSTNTNVDESLGHSIEDKMSDMKHFLMAPNHDNPAVDSFLGLGMENMGLSSKMEEFSHGFDFSFLPDYGGLNSCSTQDVEAGLKFEILDGFLDGVDEVEDIYASHDLSSIGNHFLPETEVKKKVSELDGDPYGLMDLSSESFSPGISGSIGLSEWSKETVPHAESQNVSSEKVKDILDSNESEDDKKPLSTFIGSWVKRGKNRKKNLINTACRRLDSSRERMSCVSYDFRPRKGPTKKYIHISAENTFSDDQLASSESEDDISVVTKTSRTRTDRRKHQRLWTVDEVMKLVDGISHFGVGKWTDIKNLFFHSAAHRTPVDIRDKWRNLLKASYNEKHNYREAEEKRKSVARSIPKEILHRVRELASLHPYPFSKSSCFVHDSSRSRSTSRKKKKRS</sequence>
<evidence type="ECO:0000256" key="3">
    <source>
        <dbReference type="ARBA" id="ARBA00005902"/>
    </source>
</evidence>
<dbReference type="Gene3D" id="1.20.58.200">
    <property type="entry name" value="Translin, domain 2"/>
    <property type="match status" value="1"/>
</dbReference>
<dbReference type="SUPFAM" id="SSF46689">
    <property type="entry name" value="Homeodomain-like"/>
    <property type="match status" value="1"/>
</dbReference>
<evidence type="ECO:0000313" key="12">
    <source>
        <dbReference type="Proteomes" id="UP000682877"/>
    </source>
</evidence>
<dbReference type="GO" id="GO:0043565">
    <property type="term" value="F:sequence-specific DNA binding"/>
    <property type="evidence" value="ECO:0007669"/>
    <property type="project" value="InterPro"/>
</dbReference>
<comment type="similarity">
    <text evidence="3">Belongs to the translin family.</text>
</comment>
<feature type="region of interest" description="Disordered" evidence="8">
    <location>
        <begin position="605"/>
        <end position="628"/>
    </location>
</feature>
<dbReference type="GO" id="GO:0005634">
    <property type="term" value="C:nucleus"/>
    <property type="evidence" value="ECO:0007669"/>
    <property type="project" value="UniProtKB-SubCell"/>
</dbReference>
<evidence type="ECO:0000256" key="6">
    <source>
        <dbReference type="ARBA" id="ARBA00023125"/>
    </source>
</evidence>
<dbReference type="InterPro" id="IPR033956">
    <property type="entry name" value="Translin"/>
</dbReference>
<dbReference type="Proteomes" id="UP000682877">
    <property type="component" value="Chromosome 4"/>
</dbReference>
<evidence type="ECO:0000256" key="1">
    <source>
        <dbReference type="ARBA" id="ARBA00004123"/>
    </source>
</evidence>
<evidence type="ECO:0000256" key="2">
    <source>
        <dbReference type="ARBA" id="ARBA00004496"/>
    </source>
</evidence>
<dbReference type="Gene3D" id="1.20.58.190">
    <property type="entry name" value="Translin, domain 1"/>
    <property type="match status" value="1"/>
</dbReference>
<feature type="domain" description="Myb-like" evidence="9">
    <location>
        <begin position="514"/>
        <end position="561"/>
    </location>
</feature>
<proteinExistence type="inferred from homology"/>
<dbReference type="InterPro" id="IPR016069">
    <property type="entry name" value="Translin_C"/>
</dbReference>
<keyword evidence="6" id="KW-0238">DNA-binding</keyword>
<evidence type="ECO:0000259" key="9">
    <source>
        <dbReference type="PROSITE" id="PS50090"/>
    </source>
</evidence>
<gene>
    <name evidence="11" type="ORF">AARE701A_LOCUS10713</name>
</gene>
<keyword evidence="7" id="KW-0539">Nucleus</keyword>
<evidence type="ECO:0000313" key="11">
    <source>
        <dbReference type="EMBL" id="CAE6034048.1"/>
    </source>
</evidence>
<dbReference type="Pfam" id="PF00249">
    <property type="entry name" value="Myb_DNA-binding"/>
    <property type="match status" value="1"/>
</dbReference>
<reference evidence="11" key="1">
    <citation type="submission" date="2021-01" db="EMBL/GenBank/DDBJ databases">
        <authorList>
            <person name="Bezrukov I."/>
        </authorList>
    </citation>
    <scope>NUCLEOTIDE SEQUENCE</scope>
</reference>
<dbReference type="Pfam" id="PF01997">
    <property type="entry name" value="Translin"/>
    <property type="match status" value="1"/>
</dbReference>
<evidence type="ECO:0000256" key="5">
    <source>
        <dbReference type="ARBA" id="ARBA00022884"/>
    </source>
</evidence>
<dbReference type="GO" id="GO:0016070">
    <property type="term" value="P:RNA metabolic process"/>
    <property type="evidence" value="ECO:0007669"/>
    <property type="project" value="InterPro"/>
</dbReference>
<dbReference type="InterPro" id="IPR001005">
    <property type="entry name" value="SANT/Myb"/>
</dbReference>
<dbReference type="CDD" id="cd11660">
    <property type="entry name" value="SANT_TRF"/>
    <property type="match status" value="1"/>
</dbReference>
<dbReference type="InterPro" id="IPR017930">
    <property type="entry name" value="Myb_dom"/>
</dbReference>
<organism evidence="11 12">
    <name type="scientific">Arabidopsis arenosa</name>
    <name type="common">Sand rock-cress</name>
    <name type="synonym">Cardaminopsis arenosa</name>
    <dbReference type="NCBI Taxonomy" id="38785"/>
    <lineage>
        <taxon>Eukaryota</taxon>
        <taxon>Viridiplantae</taxon>
        <taxon>Streptophyta</taxon>
        <taxon>Embryophyta</taxon>
        <taxon>Tracheophyta</taxon>
        <taxon>Spermatophyta</taxon>
        <taxon>Magnoliopsida</taxon>
        <taxon>eudicotyledons</taxon>
        <taxon>Gunneridae</taxon>
        <taxon>Pentapetalae</taxon>
        <taxon>rosids</taxon>
        <taxon>malvids</taxon>
        <taxon>Brassicales</taxon>
        <taxon>Brassicaceae</taxon>
        <taxon>Camelineae</taxon>
        <taxon>Arabidopsis</taxon>
    </lineage>
</organism>
<dbReference type="GO" id="GO:0003697">
    <property type="term" value="F:single-stranded DNA binding"/>
    <property type="evidence" value="ECO:0007669"/>
    <property type="project" value="InterPro"/>
</dbReference>
<keyword evidence="12" id="KW-1185">Reference proteome</keyword>
<dbReference type="InterPro" id="IPR009057">
    <property type="entry name" value="Homeodomain-like_sf"/>
</dbReference>
<dbReference type="GO" id="GO:0003723">
    <property type="term" value="F:RNA binding"/>
    <property type="evidence" value="ECO:0007669"/>
    <property type="project" value="UniProtKB-KW"/>
</dbReference>
<dbReference type="Gene3D" id="1.10.246.220">
    <property type="match status" value="1"/>
</dbReference>
<dbReference type="PROSITE" id="PS50090">
    <property type="entry name" value="MYB_LIKE"/>
    <property type="match status" value="1"/>
</dbReference>
<keyword evidence="4" id="KW-0963">Cytoplasm</keyword>
<comment type="subcellular location">
    <subcellularLocation>
        <location evidence="2">Cytoplasm</location>
    </subcellularLocation>
    <subcellularLocation>
        <location evidence="1">Nucleus</location>
    </subcellularLocation>
</comment>
<dbReference type="SUPFAM" id="SSF74784">
    <property type="entry name" value="Translin"/>
    <property type="match status" value="1"/>
</dbReference>
<dbReference type="EMBL" id="LR999454">
    <property type="protein sequence ID" value="CAE6034048.1"/>
    <property type="molecule type" value="Genomic_DNA"/>
</dbReference>
<dbReference type="InterPro" id="IPR016068">
    <property type="entry name" value="Translin_N"/>
</dbReference>
<feature type="compositionally biased region" description="Basic residues" evidence="8">
    <location>
        <begin position="619"/>
        <end position="628"/>
    </location>
</feature>
<accession>A0A8S2A959</accession>
<evidence type="ECO:0000256" key="4">
    <source>
        <dbReference type="ARBA" id="ARBA00022490"/>
    </source>
</evidence>
<dbReference type="InterPro" id="IPR036081">
    <property type="entry name" value="Translin_sf"/>
</dbReference>
<feature type="domain" description="HTH myb-type" evidence="10">
    <location>
        <begin position="506"/>
        <end position="565"/>
    </location>
</feature>
<dbReference type="PROSITE" id="PS51294">
    <property type="entry name" value="HTH_MYB"/>
    <property type="match status" value="1"/>
</dbReference>
<dbReference type="PANTHER" id="PTHR10741">
    <property type="entry name" value="TRANSLIN AND TRANSLIN ASSOCIATED PROTEIN X"/>
    <property type="match status" value="1"/>
</dbReference>
<name>A0A8S2A959_ARAAE</name>